<dbReference type="Gene3D" id="1.20.5.170">
    <property type="match status" value="1"/>
</dbReference>
<evidence type="ECO:0000313" key="9">
    <source>
        <dbReference type="EMBL" id="CAL5040819.1"/>
    </source>
</evidence>
<dbReference type="GO" id="GO:0003677">
    <property type="term" value="F:DNA binding"/>
    <property type="evidence" value="ECO:0007669"/>
    <property type="project" value="UniProtKB-KW"/>
</dbReference>
<comment type="subcellular location">
    <subcellularLocation>
        <location evidence="1">Nucleus</location>
    </subcellularLocation>
</comment>
<keyword evidence="4" id="KW-0238">DNA-binding</keyword>
<dbReference type="SUPFAM" id="SSF57959">
    <property type="entry name" value="Leucine zipper domain"/>
    <property type="match status" value="1"/>
</dbReference>
<dbReference type="PANTHER" id="PTHR22952:SF406">
    <property type="entry name" value="OS06G0719500 PROTEIN"/>
    <property type="match status" value="1"/>
</dbReference>
<evidence type="ECO:0000256" key="7">
    <source>
        <dbReference type="SAM" id="Coils"/>
    </source>
</evidence>
<organism evidence="9 10">
    <name type="scientific">Urochloa decumbens</name>
    <dbReference type="NCBI Taxonomy" id="240449"/>
    <lineage>
        <taxon>Eukaryota</taxon>
        <taxon>Viridiplantae</taxon>
        <taxon>Streptophyta</taxon>
        <taxon>Embryophyta</taxon>
        <taxon>Tracheophyta</taxon>
        <taxon>Spermatophyta</taxon>
        <taxon>Magnoliopsida</taxon>
        <taxon>Liliopsida</taxon>
        <taxon>Poales</taxon>
        <taxon>Poaceae</taxon>
        <taxon>PACMAD clade</taxon>
        <taxon>Panicoideae</taxon>
        <taxon>Panicodae</taxon>
        <taxon>Paniceae</taxon>
        <taxon>Melinidinae</taxon>
        <taxon>Urochloa</taxon>
    </lineage>
</organism>
<proteinExistence type="predicted"/>
<dbReference type="FunFam" id="1.20.5.170:FF:000096">
    <property type="entry name" value="BZIP transcription factor bZIP46"/>
    <property type="match status" value="1"/>
</dbReference>
<evidence type="ECO:0000256" key="1">
    <source>
        <dbReference type="ARBA" id="ARBA00004123"/>
    </source>
</evidence>
<dbReference type="Pfam" id="PF00170">
    <property type="entry name" value="bZIP_1"/>
    <property type="match status" value="1"/>
</dbReference>
<evidence type="ECO:0000259" key="8">
    <source>
        <dbReference type="PROSITE" id="PS50217"/>
    </source>
</evidence>
<dbReference type="SMART" id="SM00338">
    <property type="entry name" value="BRLZ"/>
    <property type="match status" value="1"/>
</dbReference>
<evidence type="ECO:0000256" key="5">
    <source>
        <dbReference type="ARBA" id="ARBA00023163"/>
    </source>
</evidence>
<sequence length="239" mass="26130">MAANYHHYQMAVAAAAAAWREPDSPQLSFVSGCSSLFSISTLQDDDGGGAVVIAGHALPSTPVSLAGFAGDEVDMEVQQISGGSGDDRRSIRMMRNRESALRSRARKRAYVENMEKEVRRLVDENLKLKKQCKEVPKHEPFMSVALLTLCEHSYSPSFAAETRSGCTSSPYQELTPKNLIDAILKGQRKCKKLFGSTKLRGGMIGQCVHVSVCLCAVVCTCDQLNKSYFPASLMFQVTL</sequence>
<evidence type="ECO:0000256" key="2">
    <source>
        <dbReference type="ARBA" id="ARBA00022682"/>
    </source>
</evidence>
<feature type="domain" description="BZIP" evidence="8">
    <location>
        <begin position="86"/>
        <end position="137"/>
    </location>
</feature>
<dbReference type="Proteomes" id="UP001497457">
    <property type="component" value="Chromosome 34rd"/>
</dbReference>
<dbReference type="GO" id="GO:0005634">
    <property type="term" value="C:nucleus"/>
    <property type="evidence" value="ECO:0007669"/>
    <property type="project" value="UniProtKB-SubCell"/>
</dbReference>
<evidence type="ECO:0000313" key="10">
    <source>
        <dbReference type="Proteomes" id="UP001497457"/>
    </source>
</evidence>
<dbReference type="InterPro" id="IPR046347">
    <property type="entry name" value="bZIP_sf"/>
</dbReference>
<keyword evidence="3" id="KW-0805">Transcription regulation</keyword>
<name>A0ABC9DLA8_9POAL</name>
<evidence type="ECO:0000256" key="4">
    <source>
        <dbReference type="ARBA" id="ARBA00023125"/>
    </source>
</evidence>
<dbReference type="PROSITE" id="PS50217">
    <property type="entry name" value="BZIP"/>
    <property type="match status" value="1"/>
</dbReference>
<dbReference type="InterPro" id="IPR043452">
    <property type="entry name" value="BZIP46-like"/>
</dbReference>
<keyword evidence="2" id="KW-0938">Abscisic acid signaling pathway</keyword>
<keyword evidence="7" id="KW-0175">Coiled coil</keyword>
<accession>A0ABC9DLA8</accession>
<keyword evidence="5" id="KW-0804">Transcription</keyword>
<dbReference type="AlphaFoldDB" id="A0ABC9DLA8"/>
<evidence type="ECO:0000256" key="3">
    <source>
        <dbReference type="ARBA" id="ARBA00023015"/>
    </source>
</evidence>
<reference evidence="10" key="1">
    <citation type="submission" date="2024-06" db="EMBL/GenBank/DDBJ databases">
        <authorList>
            <person name="Ryan C."/>
        </authorList>
    </citation>
    <scope>NUCLEOTIDE SEQUENCE [LARGE SCALE GENOMIC DNA]</scope>
</reference>
<keyword evidence="6" id="KW-0539">Nucleus</keyword>
<evidence type="ECO:0000256" key="6">
    <source>
        <dbReference type="ARBA" id="ARBA00023242"/>
    </source>
</evidence>
<feature type="coiled-coil region" evidence="7">
    <location>
        <begin position="104"/>
        <end position="131"/>
    </location>
</feature>
<dbReference type="GO" id="GO:0006355">
    <property type="term" value="P:regulation of DNA-templated transcription"/>
    <property type="evidence" value="ECO:0007669"/>
    <property type="project" value="UniProtKB-ARBA"/>
</dbReference>
<dbReference type="GO" id="GO:0009738">
    <property type="term" value="P:abscisic acid-activated signaling pathway"/>
    <property type="evidence" value="ECO:0007669"/>
    <property type="project" value="UniProtKB-KW"/>
</dbReference>
<dbReference type="CDD" id="cd14707">
    <property type="entry name" value="bZIP_plant_BZIP46"/>
    <property type="match status" value="1"/>
</dbReference>
<keyword evidence="10" id="KW-1185">Reference proteome</keyword>
<dbReference type="InterPro" id="IPR004827">
    <property type="entry name" value="bZIP"/>
</dbReference>
<gene>
    <name evidence="9" type="ORF">URODEC1_LOCUS86314</name>
</gene>
<protein>
    <recommendedName>
        <fullName evidence="8">BZIP domain-containing protein</fullName>
    </recommendedName>
</protein>
<reference evidence="9 10" key="2">
    <citation type="submission" date="2024-10" db="EMBL/GenBank/DDBJ databases">
        <authorList>
            <person name="Ryan C."/>
        </authorList>
    </citation>
    <scope>NUCLEOTIDE SEQUENCE [LARGE SCALE GENOMIC DNA]</scope>
</reference>
<dbReference type="PANTHER" id="PTHR22952">
    <property type="entry name" value="CAMP-RESPONSE ELEMENT BINDING PROTEIN-RELATED"/>
    <property type="match status" value="1"/>
</dbReference>
<dbReference type="EMBL" id="OZ075144">
    <property type="protein sequence ID" value="CAL5040819.1"/>
    <property type="molecule type" value="Genomic_DNA"/>
</dbReference>